<feature type="domain" description="Putative host cell surface-exposed lipoprotein Ltp-like HTH region" evidence="3">
    <location>
        <begin position="191"/>
        <end position="233"/>
    </location>
</feature>
<evidence type="ECO:0000256" key="2">
    <source>
        <dbReference type="SAM" id="Phobius"/>
    </source>
</evidence>
<dbReference type="Proteomes" id="UP001596410">
    <property type="component" value="Unassembled WGS sequence"/>
</dbReference>
<evidence type="ECO:0000256" key="1">
    <source>
        <dbReference type="SAM" id="MobiDB-lite"/>
    </source>
</evidence>
<dbReference type="EMBL" id="JBHSZV010000040">
    <property type="protein sequence ID" value="MFC7063226.1"/>
    <property type="molecule type" value="Genomic_DNA"/>
</dbReference>
<accession>A0ABW2EQJ7</accession>
<keyword evidence="4" id="KW-0449">Lipoprotein</keyword>
<dbReference type="InterPro" id="IPR036388">
    <property type="entry name" value="WH-like_DNA-bd_sf"/>
</dbReference>
<evidence type="ECO:0000313" key="4">
    <source>
        <dbReference type="EMBL" id="MFC7063226.1"/>
    </source>
</evidence>
<reference evidence="5" key="1">
    <citation type="journal article" date="2019" name="Int. J. Syst. Evol. Microbiol.">
        <title>The Global Catalogue of Microorganisms (GCM) 10K type strain sequencing project: providing services to taxonomists for standard genome sequencing and annotation.</title>
        <authorList>
            <consortium name="The Broad Institute Genomics Platform"/>
            <consortium name="The Broad Institute Genome Sequencing Center for Infectious Disease"/>
            <person name="Wu L."/>
            <person name="Ma J."/>
        </authorList>
    </citation>
    <scope>NUCLEOTIDE SEQUENCE [LARGE SCALE GENOMIC DNA]</scope>
    <source>
        <strain evidence="5">CGMCC 4.1621</strain>
    </source>
</reference>
<feature type="domain" description="Putative host cell surface-exposed lipoprotein Ltp-like HTH region" evidence="3">
    <location>
        <begin position="146"/>
        <end position="188"/>
    </location>
</feature>
<organism evidence="4 5">
    <name type="scientific">Halobacillus seohaensis</name>
    <dbReference type="NCBI Taxonomy" id="447421"/>
    <lineage>
        <taxon>Bacteria</taxon>
        <taxon>Bacillati</taxon>
        <taxon>Bacillota</taxon>
        <taxon>Bacilli</taxon>
        <taxon>Bacillales</taxon>
        <taxon>Bacillaceae</taxon>
        <taxon>Halobacillus</taxon>
    </lineage>
</organism>
<keyword evidence="2" id="KW-0812">Transmembrane</keyword>
<feature type="region of interest" description="Disordered" evidence="1">
    <location>
        <begin position="66"/>
        <end position="145"/>
    </location>
</feature>
<dbReference type="InterPro" id="IPR011434">
    <property type="entry name" value="Ltp-like_HTH"/>
</dbReference>
<name>A0ABW2EQJ7_9BACI</name>
<feature type="compositionally biased region" description="Basic and acidic residues" evidence="1">
    <location>
        <begin position="71"/>
        <end position="139"/>
    </location>
</feature>
<dbReference type="Gene3D" id="1.10.10.10">
    <property type="entry name" value="Winged helix-like DNA-binding domain superfamily/Winged helix DNA-binding domain"/>
    <property type="match status" value="2"/>
</dbReference>
<evidence type="ECO:0000313" key="5">
    <source>
        <dbReference type="Proteomes" id="UP001596410"/>
    </source>
</evidence>
<keyword evidence="2" id="KW-0472">Membrane</keyword>
<evidence type="ECO:0000259" key="3">
    <source>
        <dbReference type="Pfam" id="PF07553"/>
    </source>
</evidence>
<protein>
    <submittedName>
        <fullName evidence="4">Ltp family lipoprotein</fullName>
    </submittedName>
</protein>
<gene>
    <name evidence="4" type="ORF">ACFQIC_15510</name>
</gene>
<feature type="transmembrane region" description="Helical" evidence="2">
    <location>
        <begin position="37"/>
        <end position="56"/>
    </location>
</feature>
<keyword evidence="5" id="KW-1185">Reference proteome</keyword>
<dbReference type="Pfam" id="PF07553">
    <property type="entry name" value="Lipoprotein_Ltp"/>
    <property type="match status" value="2"/>
</dbReference>
<comment type="caution">
    <text evidence="4">The sequence shown here is derived from an EMBL/GenBank/DDBJ whole genome shotgun (WGS) entry which is preliminary data.</text>
</comment>
<keyword evidence="2" id="KW-1133">Transmembrane helix</keyword>
<feature type="transmembrane region" description="Helical" evidence="2">
    <location>
        <begin position="6"/>
        <end position="25"/>
    </location>
</feature>
<dbReference type="RefSeq" id="WP_390217367.1">
    <property type="nucleotide sequence ID" value="NZ_JBHSZV010000040.1"/>
</dbReference>
<sequence>METFLMILMLTALAGMIVFIVLAFVKGKGNRLKNFAKSGSCLFALVVIALILASIGEEAPVAQEVTAEASAEDKEAEEKVKQQEEEAKKAEEQAQKEQEEQEAKEQAKKEEERKAKEEEERKAKEEEERKAKEEQEAKEASVTVSQEQAVNMAQDYLNYTAFSKSGLIDQLEYEGFSTEDATYGVENITVDWQEQAVNMAQNYLDYTSFSRQGLIDQLTYEGFSTEHATYAVGQVGL</sequence>
<proteinExistence type="predicted"/>